<dbReference type="EMBL" id="CP023445">
    <property type="protein sequence ID" value="ATE56966.1"/>
    <property type="molecule type" value="Genomic_DNA"/>
</dbReference>
<name>A0A290ZD91_9PSEU</name>
<dbReference type="KEGG" id="apre:CNX65_29800"/>
<dbReference type="AlphaFoldDB" id="A0A290ZD91"/>
<dbReference type="InterPro" id="IPR036737">
    <property type="entry name" value="OmpA-like_sf"/>
</dbReference>
<keyword evidence="3" id="KW-1185">Reference proteome</keyword>
<proteinExistence type="predicted"/>
<gene>
    <name evidence="2" type="ORF">CNX65_29800</name>
</gene>
<evidence type="ECO:0008006" key="4">
    <source>
        <dbReference type="Google" id="ProtNLM"/>
    </source>
</evidence>
<organism evidence="2 3">
    <name type="scientific">Actinosynnema pretiosum</name>
    <dbReference type="NCBI Taxonomy" id="42197"/>
    <lineage>
        <taxon>Bacteria</taxon>
        <taxon>Bacillati</taxon>
        <taxon>Actinomycetota</taxon>
        <taxon>Actinomycetes</taxon>
        <taxon>Pseudonocardiales</taxon>
        <taxon>Pseudonocardiaceae</taxon>
        <taxon>Actinosynnema</taxon>
    </lineage>
</organism>
<evidence type="ECO:0000256" key="1">
    <source>
        <dbReference type="SAM" id="MobiDB-lite"/>
    </source>
</evidence>
<dbReference type="Proteomes" id="UP000218505">
    <property type="component" value="Chromosome"/>
</dbReference>
<accession>A0A290ZD91</accession>
<dbReference type="SUPFAM" id="SSF103088">
    <property type="entry name" value="OmpA-like"/>
    <property type="match status" value="1"/>
</dbReference>
<evidence type="ECO:0000313" key="2">
    <source>
        <dbReference type="EMBL" id="ATE56966.1"/>
    </source>
</evidence>
<evidence type="ECO:0000313" key="3">
    <source>
        <dbReference type="Proteomes" id="UP000218505"/>
    </source>
</evidence>
<feature type="region of interest" description="Disordered" evidence="1">
    <location>
        <begin position="38"/>
        <end position="144"/>
    </location>
</feature>
<dbReference type="RefSeq" id="WP_096496710.1">
    <property type="nucleotide sequence ID" value="NZ_CP023445.1"/>
</dbReference>
<feature type="compositionally biased region" description="Gly residues" evidence="1">
    <location>
        <begin position="72"/>
        <end position="134"/>
    </location>
</feature>
<reference evidence="2" key="1">
    <citation type="submission" date="2017-09" db="EMBL/GenBank/DDBJ databases">
        <title>Complete Genome Sequence of ansamitocin-producing Bacterium Actinosynnema pretiosum X47.</title>
        <authorList>
            <person name="Cao G."/>
            <person name="Zong G."/>
            <person name="Zhong C."/>
            <person name="Fu J."/>
        </authorList>
    </citation>
    <scope>NUCLEOTIDE SEQUENCE [LARGE SCALE GENOMIC DNA]</scope>
    <source>
        <strain evidence="2">X47</strain>
    </source>
</reference>
<dbReference type="Gene3D" id="3.30.1330.60">
    <property type="entry name" value="OmpA-like domain"/>
    <property type="match status" value="1"/>
</dbReference>
<protein>
    <recommendedName>
        <fullName evidence="4">OmpA-like domain-containing protein</fullName>
    </recommendedName>
</protein>
<sequence length="262" mass="25169">MRARGLPLTPLLVGLVVVPASLTGLGFALAEEEITGSLPFAPPREPAPQTSVHPLAGPQPPRSGPTPRGAPFGVGGSTGVGPGGVGPWTTGVGPGGSGTTGAGTTGSGSTGAGSNGAGTTGAGSTGSGTTGSGTAGAVPVDRAGPVAQARREVERVLAEHSATGVEFAPGGVEHAGRGGAVLGRLGDVLGGTGGLAVTLVAHTWPGEAPEGQSSVLALRRAEVVRAALVDRGVPVESIRTRVVADRAREVPGGGPQVDVLVG</sequence>